<evidence type="ECO:0000256" key="8">
    <source>
        <dbReference type="ARBA" id="ARBA00022741"/>
    </source>
</evidence>
<keyword evidence="12" id="KW-0784">Thiamine biosynthesis</keyword>
<sequence length="534" mass="56457">MPADLSLYLVTDSTPAILKGRDLCTVVEEAIKGGVTIVQYRDKTSDTGDLIATASKLHQVTQKYGVPLLINDRVDVALAVGAEGVHLGQDDMVFEAAKKLLPKGSIIGISTNTVEEAKKAIADGADYLGIGAMFATPTKTNTKSFLGTAGTQAFLNAISDSSVGTVAIGGINHSNVQRVLYQSKSPAKGLDGVAIVSAIVGAEDPKASAEKFASLIKNTPVFALASRPSRTNEVEALLQDVPAIVRKMTEAHPLVHNMINFVVANFVANVALSMYFPSPQDSHLYLLTTTSGASPIMAPYGDEAKDLCKFDGALLINMGTLTSESVSNYQKAVQAYNERGNPVIYDPVGAAATEIRRNAVSTLMAGGYFDLIKGNEGEIRQVWGSNAVQQRGVDSGPSTLDGQQKAKLARDLARRERNVVLLTGAVDYLSDGERVIAVENGHSYLGQVTGTGCAIGSISGCFLAAHRSDKLVAVLSGLLMYEIAAENAAAKDYVRGPGSFVPAFLDELYAIRTAAAKGDDGWFMGRAKVHEVKL</sequence>
<accession>A0A1S9RCR0</accession>
<evidence type="ECO:0000256" key="3">
    <source>
        <dbReference type="ARBA" id="ARBA00003814"/>
    </source>
</evidence>
<evidence type="ECO:0000256" key="13">
    <source>
        <dbReference type="ARBA" id="ARBA00047334"/>
    </source>
</evidence>
<evidence type="ECO:0000259" key="18">
    <source>
        <dbReference type="Pfam" id="PF02581"/>
    </source>
</evidence>
<dbReference type="HAMAP" id="MF_00228">
    <property type="entry name" value="Thz_kinase"/>
    <property type="match status" value="1"/>
</dbReference>
<keyword evidence="6" id="KW-0808">Transferase</keyword>
<dbReference type="InterPro" id="IPR000417">
    <property type="entry name" value="Hyethyz_kinase"/>
</dbReference>
<comment type="similarity">
    <text evidence="16">In the C-terminal section; belongs to the Thz kinase family.</text>
</comment>
<comment type="catalytic activity">
    <reaction evidence="13">
        <text>4-methyl-5-(2-phosphooxyethyl)-thiazole + 4-amino-2-methyl-5-(diphosphooxymethyl)pyrimidine + H(+) = thiamine phosphate + diphosphate</text>
        <dbReference type="Rhea" id="RHEA:22328"/>
        <dbReference type="ChEBI" id="CHEBI:15378"/>
        <dbReference type="ChEBI" id="CHEBI:33019"/>
        <dbReference type="ChEBI" id="CHEBI:37575"/>
        <dbReference type="ChEBI" id="CHEBI:57841"/>
        <dbReference type="ChEBI" id="CHEBI:58296"/>
        <dbReference type="EC" id="2.5.1.3"/>
    </reaction>
</comment>
<keyword evidence="7" id="KW-0479">Metal-binding</keyword>
<evidence type="ECO:0000256" key="14">
    <source>
        <dbReference type="ARBA" id="ARBA00047851"/>
    </source>
</evidence>
<dbReference type="PANTHER" id="PTHR20857:SF23">
    <property type="entry name" value="THIAMINE BIOSYNTHETIC BIFUNCTIONAL ENZYME"/>
    <property type="match status" value="1"/>
</dbReference>
<dbReference type="InterPro" id="IPR034291">
    <property type="entry name" value="TMP_synthase"/>
</dbReference>
<dbReference type="GO" id="GO:0005737">
    <property type="term" value="C:cytoplasm"/>
    <property type="evidence" value="ECO:0007669"/>
    <property type="project" value="TreeGrafter"/>
</dbReference>
<protein>
    <submittedName>
        <fullName evidence="19">Putative thiamine biosynthetic bifunctional enzyme</fullName>
    </submittedName>
</protein>
<dbReference type="EMBL" id="LJBN01000200">
    <property type="protein sequence ID" value="OOQ83267.1"/>
    <property type="molecule type" value="Genomic_DNA"/>
</dbReference>
<dbReference type="Pfam" id="PF02581">
    <property type="entry name" value="TMP-TENI"/>
    <property type="match status" value="1"/>
</dbReference>
<reference evidence="20" key="1">
    <citation type="submission" date="2015-09" db="EMBL/GenBank/DDBJ databases">
        <authorList>
            <person name="Fill T.P."/>
            <person name="Baretta J.F."/>
            <person name="de Almeida L.G."/>
            <person name="Rocha M."/>
            <person name="de Souza D.H."/>
            <person name="Malavazi I."/>
            <person name="Cerdeira L.T."/>
            <person name="Hong H."/>
            <person name="Samborskyy M."/>
            <person name="de Vasconcelos A.T."/>
            <person name="Leadlay P."/>
            <person name="Rodrigues-Filho E."/>
        </authorList>
    </citation>
    <scope>NUCLEOTIDE SEQUENCE [LARGE SCALE GENOMIC DNA]</scope>
    <source>
        <strain evidence="20">LaBioMMi 136</strain>
    </source>
</reference>
<organism evidence="19 20">
    <name type="scientific">Penicillium brasilianum</name>
    <dbReference type="NCBI Taxonomy" id="104259"/>
    <lineage>
        <taxon>Eukaryota</taxon>
        <taxon>Fungi</taxon>
        <taxon>Dikarya</taxon>
        <taxon>Ascomycota</taxon>
        <taxon>Pezizomycotina</taxon>
        <taxon>Eurotiomycetes</taxon>
        <taxon>Eurotiomycetidae</taxon>
        <taxon>Eurotiales</taxon>
        <taxon>Aspergillaceae</taxon>
        <taxon>Penicillium</taxon>
    </lineage>
</organism>
<evidence type="ECO:0000256" key="11">
    <source>
        <dbReference type="ARBA" id="ARBA00022842"/>
    </source>
</evidence>
<keyword evidence="9" id="KW-0418">Kinase</keyword>
<dbReference type="FunFam" id="3.40.1190.20:FF:000042">
    <property type="entry name" value="Probable thiamine biosynthetic bifunctional enzyme"/>
    <property type="match status" value="1"/>
</dbReference>
<dbReference type="SUPFAM" id="SSF53613">
    <property type="entry name" value="Ribokinase-like"/>
    <property type="match status" value="1"/>
</dbReference>
<dbReference type="GO" id="GO:0004417">
    <property type="term" value="F:hydroxyethylthiazole kinase activity"/>
    <property type="evidence" value="ECO:0007669"/>
    <property type="project" value="UniProtKB-EC"/>
</dbReference>
<dbReference type="GO" id="GO:0004789">
    <property type="term" value="F:thiamine-phosphate diphosphorylase activity"/>
    <property type="evidence" value="ECO:0007669"/>
    <property type="project" value="UniProtKB-EC"/>
</dbReference>
<evidence type="ECO:0000256" key="1">
    <source>
        <dbReference type="ARBA" id="ARBA00001771"/>
    </source>
</evidence>
<dbReference type="UniPathway" id="UPA00060">
    <property type="reaction ID" value="UER00139"/>
</dbReference>
<evidence type="ECO:0000256" key="16">
    <source>
        <dbReference type="ARBA" id="ARBA00061146"/>
    </source>
</evidence>
<comment type="catalytic activity">
    <reaction evidence="14">
        <text>2-(2-carboxy-4-methylthiazol-5-yl)ethyl phosphate + 4-amino-2-methyl-5-(diphosphooxymethyl)pyrimidine + 2 H(+) = thiamine phosphate + CO2 + diphosphate</text>
        <dbReference type="Rhea" id="RHEA:47848"/>
        <dbReference type="ChEBI" id="CHEBI:15378"/>
        <dbReference type="ChEBI" id="CHEBI:16526"/>
        <dbReference type="ChEBI" id="CHEBI:33019"/>
        <dbReference type="ChEBI" id="CHEBI:37575"/>
        <dbReference type="ChEBI" id="CHEBI:57841"/>
        <dbReference type="ChEBI" id="CHEBI:62890"/>
        <dbReference type="EC" id="2.5.1.3"/>
    </reaction>
</comment>
<dbReference type="GO" id="GO:0009228">
    <property type="term" value="P:thiamine biosynthetic process"/>
    <property type="evidence" value="ECO:0007669"/>
    <property type="project" value="UniProtKB-KW"/>
</dbReference>
<evidence type="ECO:0000256" key="2">
    <source>
        <dbReference type="ARBA" id="ARBA00001946"/>
    </source>
</evidence>
<dbReference type="HAMAP" id="MF_00097">
    <property type="entry name" value="TMP_synthase"/>
    <property type="match status" value="1"/>
</dbReference>
<evidence type="ECO:0000313" key="20">
    <source>
        <dbReference type="Proteomes" id="UP000190744"/>
    </source>
</evidence>
<dbReference type="SUPFAM" id="SSF51391">
    <property type="entry name" value="Thiamin phosphate synthase"/>
    <property type="match status" value="1"/>
</dbReference>
<evidence type="ECO:0000256" key="6">
    <source>
        <dbReference type="ARBA" id="ARBA00022679"/>
    </source>
</evidence>
<dbReference type="GO" id="GO:0009229">
    <property type="term" value="P:thiamine diphosphate biosynthetic process"/>
    <property type="evidence" value="ECO:0007669"/>
    <property type="project" value="UniProtKB-UniPathway"/>
</dbReference>
<dbReference type="GO" id="GO:0005524">
    <property type="term" value="F:ATP binding"/>
    <property type="evidence" value="ECO:0007669"/>
    <property type="project" value="UniProtKB-KW"/>
</dbReference>
<name>A0A1S9RCR0_PENBI</name>
<evidence type="ECO:0000256" key="4">
    <source>
        <dbReference type="ARBA" id="ARBA00004868"/>
    </source>
</evidence>
<dbReference type="Gene3D" id="3.40.1190.20">
    <property type="match status" value="1"/>
</dbReference>
<proteinExistence type="inferred from homology"/>
<dbReference type="Gene3D" id="3.20.20.70">
    <property type="entry name" value="Aldolase class I"/>
    <property type="match status" value="1"/>
</dbReference>
<comment type="pathway">
    <text evidence="5">Cofactor biosynthesis; thiamine diphosphate biosynthesis; thiamine phosphate from 4-amino-2-methyl-5-diphosphomethylpyrimidine and 4-methyl-5-(2-phosphoethyl)-thiazole: step 1/1.</text>
</comment>
<dbReference type="CDD" id="cd00564">
    <property type="entry name" value="TMP_TenI"/>
    <property type="match status" value="1"/>
</dbReference>
<keyword evidence="10" id="KW-0067">ATP-binding</keyword>
<evidence type="ECO:0000256" key="7">
    <source>
        <dbReference type="ARBA" id="ARBA00022723"/>
    </source>
</evidence>
<gene>
    <name evidence="19" type="ORF">PEBR_35224</name>
</gene>
<dbReference type="NCBIfam" id="TIGR00693">
    <property type="entry name" value="thiE"/>
    <property type="match status" value="1"/>
</dbReference>
<comment type="catalytic activity">
    <reaction evidence="1">
        <text>5-(2-hydroxyethyl)-4-methylthiazole + ATP = 4-methyl-5-(2-phosphooxyethyl)-thiazole + ADP + H(+)</text>
        <dbReference type="Rhea" id="RHEA:24212"/>
        <dbReference type="ChEBI" id="CHEBI:15378"/>
        <dbReference type="ChEBI" id="CHEBI:17957"/>
        <dbReference type="ChEBI" id="CHEBI:30616"/>
        <dbReference type="ChEBI" id="CHEBI:58296"/>
        <dbReference type="ChEBI" id="CHEBI:456216"/>
        <dbReference type="EC" id="2.7.1.50"/>
    </reaction>
</comment>
<dbReference type="CDD" id="cd01170">
    <property type="entry name" value="THZ_kinase"/>
    <property type="match status" value="1"/>
</dbReference>
<keyword evidence="11" id="KW-0460">Magnesium</keyword>
<comment type="catalytic activity">
    <reaction evidence="15">
        <text>2-[(2R,5Z)-2-carboxy-4-methylthiazol-5(2H)-ylidene]ethyl phosphate + 4-amino-2-methyl-5-(diphosphooxymethyl)pyrimidine + 2 H(+) = thiamine phosphate + CO2 + diphosphate</text>
        <dbReference type="Rhea" id="RHEA:47844"/>
        <dbReference type="ChEBI" id="CHEBI:15378"/>
        <dbReference type="ChEBI" id="CHEBI:16526"/>
        <dbReference type="ChEBI" id="CHEBI:33019"/>
        <dbReference type="ChEBI" id="CHEBI:37575"/>
        <dbReference type="ChEBI" id="CHEBI:57841"/>
        <dbReference type="ChEBI" id="CHEBI:62899"/>
        <dbReference type="EC" id="2.5.1.3"/>
    </reaction>
</comment>
<dbReference type="Pfam" id="PF02110">
    <property type="entry name" value="HK"/>
    <property type="match status" value="1"/>
</dbReference>
<dbReference type="AlphaFoldDB" id="A0A1S9RCR0"/>
<evidence type="ECO:0000313" key="19">
    <source>
        <dbReference type="EMBL" id="OOQ83267.1"/>
    </source>
</evidence>
<keyword evidence="8" id="KW-0547">Nucleotide-binding</keyword>
<feature type="domain" description="Thiamine phosphate synthase/TenI" evidence="18">
    <location>
        <begin position="7"/>
        <end position="199"/>
    </location>
</feature>
<evidence type="ECO:0000256" key="5">
    <source>
        <dbReference type="ARBA" id="ARBA00005165"/>
    </source>
</evidence>
<dbReference type="PANTHER" id="PTHR20857">
    <property type="entry name" value="THIAMINE-PHOSPHATE PYROPHOSPHORYLASE"/>
    <property type="match status" value="1"/>
</dbReference>
<evidence type="ECO:0000256" key="10">
    <source>
        <dbReference type="ARBA" id="ARBA00022840"/>
    </source>
</evidence>
<comment type="similarity">
    <text evidence="17">In the N-terminal section; belongs to the thiamine-phosphate synthase family.</text>
</comment>
<dbReference type="InterPro" id="IPR029056">
    <property type="entry name" value="Ribokinase-like"/>
</dbReference>
<dbReference type="InterPro" id="IPR022998">
    <property type="entry name" value="ThiamineP_synth_TenI"/>
</dbReference>
<dbReference type="Proteomes" id="UP000190744">
    <property type="component" value="Unassembled WGS sequence"/>
</dbReference>
<evidence type="ECO:0000256" key="9">
    <source>
        <dbReference type="ARBA" id="ARBA00022777"/>
    </source>
</evidence>
<evidence type="ECO:0000256" key="17">
    <source>
        <dbReference type="ARBA" id="ARBA00061283"/>
    </source>
</evidence>
<evidence type="ECO:0000256" key="15">
    <source>
        <dbReference type="ARBA" id="ARBA00047883"/>
    </source>
</evidence>
<comment type="function">
    <text evidence="3">Condenses 4-methyl-5-(beta-hydroxyethyl)thiazole monophosphate (THZ-P) and 2-methyl-4-amino-5-hydroxymethyl pyrimidine pyrophosphate (HMP-PP) to form thiamine monophosphate (TMP).</text>
</comment>
<comment type="pathway">
    <text evidence="4">Cofactor biosynthesis; thiamine diphosphate biosynthesis; 4-methyl-5-(2-phosphoethyl)-thiazole from 5-(2-hydroxyethyl)-4-methylthiazole: step 1/1.</text>
</comment>
<evidence type="ECO:0000256" key="12">
    <source>
        <dbReference type="ARBA" id="ARBA00022977"/>
    </source>
</evidence>
<dbReference type="FunFam" id="3.20.20.70:FF:000104">
    <property type="entry name" value="Thiamine biosynthetic bifunctional enzyme"/>
    <property type="match status" value="1"/>
</dbReference>
<dbReference type="InterPro" id="IPR013785">
    <property type="entry name" value="Aldolase_TIM"/>
</dbReference>
<dbReference type="GO" id="GO:0000287">
    <property type="term" value="F:magnesium ion binding"/>
    <property type="evidence" value="ECO:0007669"/>
    <property type="project" value="InterPro"/>
</dbReference>
<comment type="caution">
    <text evidence="19">The sequence shown here is derived from an EMBL/GenBank/DDBJ whole genome shotgun (WGS) entry which is preliminary data.</text>
</comment>
<dbReference type="InterPro" id="IPR036206">
    <property type="entry name" value="ThiamineP_synth_sf"/>
</dbReference>
<comment type="cofactor">
    <cofactor evidence="2">
        <name>Mg(2+)</name>
        <dbReference type="ChEBI" id="CHEBI:18420"/>
    </cofactor>
</comment>